<organism evidence="6 7">
    <name type="scientific">Novosphingobium endophyticum</name>
    <dbReference type="NCBI Taxonomy" id="1955250"/>
    <lineage>
        <taxon>Bacteria</taxon>
        <taxon>Pseudomonadati</taxon>
        <taxon>Pseudomonadota</taxon>
        <taxon>Alphaproteobacteria</taxon>
        <taxon>Sphingomonadales</taxon>
        <taxon>Sphingomonadaceae</taxon>
        <taxon>Novosphingobium</taxon>
    </lineage>
</organism>
<dbReference type="EMBL" id="BMHK01000040">
    <property type="protein sequence ID" value="GGC13897.1"/>
    <property type="molecule type" value="Genomic_DNA"/>
</dbReference>
<dbReference type="Proteomes" id="UP000608154">
    <property type="component" value="Unassembled WGS sequence"/>
</dbReference>
<evidence type="ECO:0000256" key="1">
    <source>
        <dbReference type="ARBA" id="ARBA00004651"/>
    </source>
</evidence>
<evidence type="ECO:0000313" key="6">
    <source>
        <dbReference type="EMBL" id="GGC13897.1"/>
    </source>
</evidence>
<keyword evidence="7" id="KW-1185">Reference proteome</keyword>
<proteinExistence type="predicted"/>
<accession>A0A916TVM7</accession>
<evidence type="ECO:0000256" key="2">
    <source>
        <dbReference type="ARBA" id="ARBA00022475"/>
    </source>
</evidence>
<keyword evidence="2" id="KW-1003">Cell membrane</keyword>
<protein>
    <submittedName>
        <fullName evidence="6">Uncharacterized protein</fullName>
    </submittedName>
</protein>
<evidence type="ECO:0000256" key="4">
    <source>
        <dbReference type="ARBA" id="ARBA00022989"/>
    </source>
</evidence>
<reference evidence="6" key="1">
    <citation type="journal article" date="2014" name="Int. J. Syst. Evol. Microbiol.">
        <title>Complete genome sequence of Corynebacterium casei LMG S-19264T (=DSM 44701T), isolated from a smear-ripened cheese.</title>
        <authorList>
            <consortium name="US DOE Joint Genome Institute (JGI-PGF)"/>
            <person name="Walter F."/>
            <person name="Albersmeier A."/>
            <person name="Kalinowski J."/>
            <person name="Ruckert C."/>
        </authorList>
    </citation>
    <scope>NUCLEOTIDE SEQUENCE</scope>
    <source>
        <strain evidence="6">CGMCC 1.15095</strain>
    </source>
</reference>
<evidence type="ECO:0000313" key="7">
    <source>
        <dbReference type="Proteomes" id="UP000608154"/>
    </source>
</evidence>
<comment type="subcellular location">
    <subcellularLocation>
        <location evidence="1">Cell membrane</location>
        <topology evidence="1">Multi-pass membrane protein</topology>
    </subcellularLocation>
</comment>
<dbReference type="AlphaFoldDB" id="A0A916TVM7"/>
<comment type="caution">
    <text evidence="6">The sequence shown here is derived from an EMBL/GenBank/DDBJ whole genome shotgun (WGS) entry which is preliminary data.</text>
</comment>
<keyword evidence="5" id="KW-0472">Membrane</keyword>
<dbReference type="Pfam" id="PF01810">
    <property type="entry name" value="LysE"/>
    <property type="match status" value="1"/>
</dbReference>
<dbReference type="InterPro" id="IPR001123">
    <property type="entry name" value="LeuE-type"/>
</dbReference>
<dbReference type="GO" id="GO:0006865">
    <property type="term" value="P:amino acid transport"/>
    <property type="evidence" value="ECO:0007669"/>
    <property type="project" value="InterPro"/>
</dbReference>
<dbReference type="GO" id="GO:0005886">
    <property type="term" value="C:plasma membrane"/>
    <property type="evidence" value="ECO:0007669"/>
    <property type="project" value="UniProtKB-SubCell"/>
</dbReference>
<keyword evidence="4" id="KW-1133">Transmembrane helix</keyword>
<evidence type="ECO:0000256" key="3">
    <source>
        <dbReference type="ARBA" id="ARBA00022692"/>
    </source>
</evidence>
<sequence length="62" mass="6532">MGVFLARVPQLTTLMAAGGAAFLGWHGVNALRRARAPEAVTIATDRGQPWAACSARPQASHF</sequence>
<keyword evidence="3" id="KW-0812">Transmembrane</keyword>
<gene>
    <name evidence="6" type="ORF">GCM10011494_35910</name>
</gene>
<evidence type="ECO:0000256" key="5">
    <source>
        <dbReference type="ARBA" id="ARBA00023136"/>
    </source>
</evidence>
<reference evidence="6" key="2">
    <citation type="submission" date="2020-09" db="EMBL/GenBank/DDBJ databases">
        <authorList>
            <person name="Sun Q."/>
            <person name="Zhou Y."/>
        </authorList>
    </citation>
    <scope>NUCLEOTIDE SEQUENCE</scope>
    <source>
        <strain evidence="6">CGMCC 1.15095</strain>
    </source>
</reference>
<name>A0A916TVM7_9SPHN</name>